<dbReference type="Pfam" id="PF04932">
    <property type="entry name" value="Wzy_C"/>
    <property type="match status" value="1"/>
</dbReference>
<keyword evidence="7" id="KW-0436">Ligase</keyword>
<evidence type="ECO:0000256" key="1">
    <source>
        <dbReference type="ARBA" id="ARBA00004141"/>
    </source>
</evidence>
<reference evidence="7" key="2">
    <citation type="submission" date="2023-07" db="EMBL/GenBank/DDBJ databases">
        <authorList>
            <person name="Zhang M."/>
            <person name="Zhou G."/>
        </authorList>
    </citation>
    <scope>NUCLEOTIDE SEQUENCE</scope>
    <source>
        <strain evidence="7">BJSY19SF1-2</strain>
    </source>
</reference>
<keyword evidence="4 5" id="KW-0472">Membrane</keyword>
<keyword evidence="3 5" id="KW-1133">Transmembrane helix</keyword>
<evidence type="ECO:0000256" key="2">
    <source>
        <dbReference type="ARBA" id="ARBA00022692"/>
    </source>
</evidence>
<evidence type="ECO:0000256" key="5">
    <source>
        <dbReference type="SAM" id="Phobius"/>
    </source>
</evidence>
<evidence type="ECO:0000256" key="4">
    <source>
        <dbReference type="ARBA" id="ARBA00023136"/>
    </source>
</evidence>
<dbReference type="InterPro" id="IPR051533">
    <property type="entry name" value="WaaL-like"/>
</dbReference>
<dbReference type="EMBL" id="JAUQUR010000012">
    <property type="protein sequence ID" value="MDX4070059.1"/>
    <property type="molecule type" value="Genomic_DNA"/>
</dbReference>
<dbReference type="RefSeq" id="WP_319048550.1">
    <property type="nucleotide sequence ID" value="NZ_JAUQUR010000012.1"/>
</dbReference>
<dbReference type="InterPro" id="IPR007016">
    <property type="entry name" value="O-antigen_ligase-rel_domated"/>
</dbReference>
<feature type="transmembrane region" description="Helical" evidence="5">
    <location>
        <begin position="199"/>
        <end position="214"/>
    </location>
</feature>
<dbReference type="GO" id="GO:0016020">
    <property type="term" value="C:membrane"/>
    <property type="evidence" value="ECO:0007669"/>
    <property type="project" value="UniProtKB-SubCell"/>
</dbReference>
<keyword evidence="2 5" id="KW-0812">Transmembrane</keyword>
<organism evidence="7 8">
    <name type="scientific">Aliarcobacter skirrowii</name>
    <dbReference type="NCBI Taxonomy" id="28200"/>
    <lineage>
        <taxon>Bacteria</taxon>
        <taxon>Pseudomonadati</taxon>
        <taxon>Campylobacterota</taxon>
        <taxon>Epsilonproteobacteria</taxon>
        <taxon>Campylobacterales</taxon>
        <taxon>Arcobacteraceae</taxon>
        <taxon>Aliarcobacter</taxon>
    </lineage>
</organism>
<feature type="transmembrane region" description="Helical" evidence="5">
    <location>
        <begin position="366"/>
        <end position="384"/>
    </location>
</feature>
<gene>
    <name evidence="7" type="ORF">Q6A80_10045</name>
</gene>
<feature type="transmembrane region" description="Helical" evidence="5">
    <location>
        <begin position="221"/>
        <end position="240"/>
    </location>
</feature>
<reference evidence="7" key="1">
    <citation type="journal article" date="2023" name="Front. Microbiol.">
        <title>Genomic diversity and taxonomic marker for Arcobacter species.</title>
        <authorList>
            <person name="Zhou G."/>
            <person name="Gu Y."/>
            <person name="Wang H."/>
            <person name="Chen X."/>
            <person name="Zhang X."/>
            <person name="Shao Z."/>
            <person name="Yan X."/>
            <person name="Zhang J."/>
            <person name="Zhang M."/>
        </authorList>
    </citation>
    <scope>NUCLEOTIDE SEQUENCE</scope>
    <source>
        <strain evidence="7">BJSY19SF1-2</strain>
    </source>
</reference>
<feature type="transmembrane region" description="Helical" evidence="5">
    <location>
        <begin position="86"/>
        <end position="107"/>
    </location>
</feature>
<name>A0AAW9DCS9_9BACT</name>
<evidence type="ECO:0000256" key="3">
    <source>
        <dbReference type="ARBA" id="ARBA00022989"/>
    </source>
</evidence>
<dbReference type="Proteomes" id="UP001283691">
    <property type="component" value="Unassembled WGS sequence"/>
</dbReference>
<comment type="subcellular location">
    <subcellularLocation>
        <location evidence="1">Membrane</location>
        <topology evidence="1">Multi-pass membrane protein</topology>
    </subcellularLocation>
</comment>
<dbReference type="AlphaFoldDB" id="A0AAW9DCS9"/>
<dbReference type="PANTHER" id="PTHR37422">
    <property type="entry name" value="TEICHURONIC ACID BIOSYNTHESIS PROTEIN TUAE"/>
    <property type="match status" value="1"/>
</dbReference>
<dbReference type="PANTHER" id="PTHR37422:SF17">
    <property type="entry name" value="O-ANTIGEN LIGASE"/>
    <property type="match status" value="1"/>
</dbReference>
<proteinExistence type="predicted"/>
<dbReference type="GO" id="GO:0016874">
    <property type="term" value="F:ligase activity"/>
    <property type="evidence" value="ECO:0007669"/>
    <property type="project" value="UniProtKB-KW"/>
</dbReference>
<sequence>MILARLRNDEINIKIVNILAVIYLFSLTVSYKISGTLIYIIIVVFLLNPKVGIYLKTSLQNKFVQASLLYLGVILVWFIGTHDISYAMTQLKINKFYLLPILFLAFIRVEYFKYYALSFILGAIVNFVWTYLMFFNIVENHYTNLIIYQSEHAFLIFLTIILLIYRLIKYDDKLVYKILMISAILLLSSNVFLLKKTQVVSYLIVLFVVFIYLYRKNILKMILPSLGFLSLFLITINFLFPTVKIQLLHEIDGVQKAIEEKDFTNSMSARLGVAYYSIQVIKDSLIFGYGTGDHAYEVKKIIDNSELKNIDSKSYNILIGTLVTGKHVTLHNTFLQVLVQYGIVGFLVFLNIFYQILKFVKGNSNIYSLLILSSITIAFLQFLSGWDFQFGNSAELFMIVISILILGRSKKELIR</sequence>
<feature type="transmembrane region" description="Helical" evidence="5">
    <location>
        <begin position="114"/>
        <end position="134"/>
    </location>
</feature>
<evidence type="ECO:0000313" key="7">
    <source>
        <dbReference type="EMBL" id="MDX4070059.1"/>
    </source>
</evidence>
<feature type="transmembrane region" description="Helical" evidence="5">
    <location>
        <begin position="62"/>
        <end position="80"/>
    </location>
</feature>
<protein>
    <submittedName>
        <fullName evidence="7">O-antigen ligase family protein</fullName>
    </submittedName>
</protein>
<evidence type="ECO:0000313" key="8">
    <source>
        <dbReference type="Proteomes" id="UP001283691"/>
    </source>
</evidence>
<feature type="transmembrane region" description="Helical" evidence="5">
    <location>
        <begin position="146"/>
        <end position="167"/>
    </location>
</feature>
<evidence type="ECO:0000259" key="6">
    <source>
        <dbReference type="Pfam" id="PF04932"/>
    </source>
</evidence>
<feature type="transmembrane region" description="Helical" evidence="5">
    <location>
        <begin position="390"/>
        <end position="407"/>
    </location>
</feature>
<comment type="caution">
    <text evidence="7">The sequence shown here is derived from an EMBL/GenBank/DDBJ whole genome shotgun (WGS) entry which is preliminary data.</text>
</comment>
<accession>A0AAW9DCS9</accession>
<feature type="transmembrane region" description="Helical" evidence="5">
    <location>
        <begin position="334"/>
        <end position="354"/>
    </location>
</feature>
<feature type="domain" description="O-antigen ligase-related" evidence="6">
    <location>
        <begin position="185"/>
        <end position="350"/>
    </location>
</feature>